<keyword evidence="3" id="KW-1185">Reference proteome</keyword>
<name>A0A6A0A576_HAELA</name>
<proteinExistence type="predicted"/>
<evidence type="ECO:0000256" key="1">
    <source>
        <dbReference type="SAM" id="Phobius"/>
    </source>
</evidence>
<dbReference type="AlphaFoldDB" id="A0A6A0A576"/>
<gene>
    <name evidence="2" type="ORF">HaLaN_26000</name>
</gene>
<keyword evidence="1" id="KW-0472">Membrane</keyword>
<comment type="caution">
    <text evidence="2">The sequence shown here is derived from an EMBL/GenBank/DDBJ whole genome shotgun (WGS) entry which is preliminary data.</text>
</comment>
<evidence type="ECO:0000313" key="3">
    <source>
        <dbReference type="Proteomes" id="UP000485058"/>
    </source>
</evidence>
<reference evidence="2 3" key="1">
    <citation type="submission" date="2020-02" db="EMBL/GenBank/DDBJ databases">
        <title>Draft genome sequence of Haematococcus lacustris strain NIES-144.</title>
        <authorList>
            <person name="Morimoto D."/>
            <person name="Nakagawa S."/>
            <person name="Yoshida T."/>
            <person name="Sawayama S."/>
        </authorList>
    </citation>
    <scope>NUCLEOTIDE SEQUENCE [LARGE SCALE GENOMIC DNA]</scope>
    <source>
        <strain evidence="2 3">NIES-144</strain>
    </source>
</reference>
<dbReference type="EMBL" id="BLLF01003556">
    <property type="protein sequence ID" value="GFH27642.1"/>
    <property type="molecule type" value="Genomic_DNA"/>
</dbReference>
<feature type="transmembrane region" description="Helical" evidence="1">
    <location>
        <begin position="38"/>
        <end position="64"/>
    </location>
</feature>
<feature type="non-terminal residue" evidence="2">
    <location>
        <position position="1"/>
    </location>
</feature>
<protein>
    <submittedName>
        <fullName evidence="2">Uncharacterized protein</fullName>
    </submittedName>
</protein>
<accession>A0A6A0A576</accession>
<keyword evidence="1" id="KW-1133">Transmembrane helix</keyword>
<keyword evidence="1" id="KW-0812">Transmembrane</keyword>
<evidence type="ECO:0000313" key="2">
    <source>
        <dbReference type="EMBL" id="GFH27642.1"/>
    </source>
</evidence>
<organism evidence="2 3">
    <name type="scientific">Haematococcus lacustris</name>
    <name type="common">Green alga</name>
    <name type="synonym">Haematococcus pluvialis</name>
    <dbReference type="NCBI Taxonomy" id="44745"/>
    <lineage>
        <taxon>Eukaryota</taxon>
        <taxon>Viridiplantae</taxon>
        <taxon>Chlorophyta</taxon>
        <taxon>core chlorophytes</taxon>
        <taxon>Chlorophyceae</taxon>
        <taxon>CS clade</taxon>
        <taxon>Chlamydomonadales</taxon>
        <taxon>Haematococcaceae</taxon>
        <taxon>Haematococcus</taxon>
    </lineage>
</organism>
<sequence length="93" mass="10529">MARQSRCSRLLSSWARKVFELDMYAYAPGLQSTAFTTWVSLLVSAMVTAAFLFCVAYTLFLWITTEMFAGLLLRLSNGTIPIDPALVKIQWKQ</sequence>
<dbReference type="Proteomes" id="UP000485058">
    <property type="component" value="Unassembled WGS sequence"/>
</dbReference>
<feature type="non-terminal residue" evidence="2">
    <location>
        <position position="93"/>
    </location>
</feature>